<proteinExistence type="predicted"/>
<organism evidence="1 2">
    <name type="scientific">Zostera marina</name>
    <name type="common">Eelgrass</name>
    <dbReference type="NCBI Taxonomy" id="29655"/>
    <lineage>
        <taxon>Eukaryota</taxon>
        <taxon>Viridiplantae</taxon>
        <taxon>Streptophyta</taxon>
        <taxon>Embryophyta</taxon>
        <taxon>Tracheophyta</taxon>
        <taxon>Spermatophyta</taxon>
        <taxon>Magnoliopsida</taxon>
        <taxon>Liliopsida</taxon>
        <taxon>Zosteraceae</taxon>
        <taxon>Zostera</taxon>
    </lineage>
</organism>
<accession>A0A0K9PUN1</accession>
<gene>
    <name evidence="1" type="ORF">ZOSMA_160G00080</name>
</gene>
<name>A0A0K9PUN1_ZOSMR</name>
<protein>
    <submittedName>
        <fullName evidence="1">Uncharacterized protein</fullName>
    </submittedName>
</protein>
<sequence>MISIIDGKEVNHANEELDVDVFRGMLLMKRWTIII</sequence>
<dbReference type="EMBL" id="LFYR01000621">
    <property type="protein sequence ID" value="KMZ72634.1"/>
    <property type="molecule type" value="Genomic_DNA"/>
</dbReference>
<keyword evidence="2" id="KW-1185">Reference proteome</keyword>
<evidence type="ECO:0000313" key="2">
    <source>
        <dbReference type="Proteomes" id="UP000036987"/>
    </source>
</evidence>
<comment type="caution">
    <text evidence="1">The sequence shown here is derived from an EMBL/GenBank/DDBJ whole genome shotgun (WGS) entry which is preliminary data.</text>
</comment>
<dbReference type="AlphaFoldDB" id="A0A0K9PUN1"/>
<reference evidence="2" key="1">
    <citation type="journal article" date="2016" name="Nature">
        <title>The genome of the seagrass Zostera marina reveals angiosperm adaptation to the sea.</title>
        <authorList>
            <person name="Olsen J.L."/>
            <person name="Rouze P."/>
            <person name="Verhelst B."/>
            <person name="Lin Y.-C."/>
            <person name="Bayer T."/>
            <person name="Collen J."/>
            <person name="Dattolo E."/>
            <person name="De Paoli E."/>
            <person name="Dittami S."/>
            <person name="Maumus F."/>
            <person name="Michel G."/>
            <person name="Kersting A."/>
            <person name="Lauritano C."/>
            <person name="Lohaus R."/>
            <person name="Toepel M."/>
            <person name="Tonon T."/>
            <person name="Vanneste K."/>
            <person name="Amirebrahimi M."/>
            <person name="Brakel J."/>
            <person name="Bostroem C."/>
            <person name="Chovatia M."/>
            <person name="Grimwood J."/>
            <person name="Jenkins J.W."/>
            <person name="Jueterbock A."/>
            <person name="Mraz A."/>
            <person name="Stam W.T."/>
            <person name="Tice H."/>
            <person name="Bornberg-Bauer E."/>
            <person name="Green P.J."/>
            <person name="Pearson G.A."/>
            <person name="Procaccini G."/>
            <person name="Duarte C.M."/>
            <person name="Schmutz J."/>
            <person name="Reusch T.B.H."/>
            <person name="Van de Peer Y."/>
        </authorList>
    </citation>
    <scope>NUCLEOTIDE SEQUENCE [LARGE SCALE GENOMIC DNA]</scope>
    <source>
        <strain evidence="2">cv. Finnish</strain>
    </source>
</reference>
<evidence type="ECO:0000313" key="1">
    <source>
        <dbReference type="EMBL" id="KMZ72634.1"/>
    </source>
</evidence>
<dbReference type="Proteomes" id="UP000036987">
    <property type="component" value="Unassembled WGS sequence"/>
</dbReference>